<gene>
    <name evidence="2" type="ORF">NEOLEDRAFT_1176477</name>
</gene>
<proteinExistence type="predicted"/>
<evidence type="ECO:0000313" key="2">
    <source>
        <dbReference type="EMBL" id="KZT27899.1"/>
    </source>
</evidence>
<dbReference type="OrthoDB" id="3793816at2759"/>
<evidence type="ECO:0000313" key="3">
    <source>
        <dbReference type="Proteomes" id="UP000076761"/>
    </source>
</evidence>
<dbReference type="Proteomes" id="UP000076761">
    <property type="component" value="Unassembled WGS sequence"/>
</dbReference>
<accession>A0A165UB40</accession>
<organism evidence="2 3">
    <name type="scientific">Neolentinus lepideus HHB14362 ss-1</name>
    <dbReference type="NCBI Taxonomy" id="1314782"/>
    <lineage>
        <taxon>Eukaryota</taxon>
        <taxon>Fungi</taxon>
        <taxon>Dikarya</taxon>
        <taxon>Basidiomycota</taxon>
        <taxon>Agaricomycotina</taxon>
        <taxon>Agaricomycetes</taxon>
        <taxon>Gloeophyllales</taxon>
        <taxon>Gloeophyllaceae</taxon>
        <taxon>Neolentinus</taxon>
    </lineage>
</organism>
<name>A0A165UB40_9AGAM</name>
<protein>
    <submittedName>
        <fullName evidence="2">Uncharacterized protein</fullName>
    </submittedName>
</protein>
<sequence length="218" mass="25050">MPDQAGTDAPGRDLPVPGSTNVVKNPQQTDRPLFIFSTPKINLSMALHRRANRWYIVWGRAYGMAVTRWVSSLNSPRPTDPPTTAPPKGLEHLNHRFWFNPSCEENAEEFLQDLLSATKPFIKVTGNSRREKAGRDPKNEVEIDARQVEILVSDEELSRKCSYCGTWESDGDERRWYKVEDGVDPVYWCGYCSKFERRGLWSILTDIPRNPDSKPDYF</sequence>
<dbReference type="AlphaFoldDB" id="A0A165UB40"/>
<dbReference type="InParanoid" id="A0A165UB40"/>
<keyword evidence="3" id="KW-1185">Reference proteome</keyword>
<feature type="region of interest" description="Disordered" evidence="1">
    <location>
        <begin position="1"/>
        <end position="26"/>
    </location>
</feature>
<reference evidence="2 3" key="1">
    <citation type="journal article" date="2016" name="Mol. Biol. Evol.">
        <title>Comparative Genomics of Early-Diverging Mushroom-Forming Fungi Provides Insights into the Origins of Lignocellulose Decay Capabilities.</title>
        <authorList>
            <person name="Nagy L.G."/>
            <person name="Riley R."/>
            <person name="Tritt A."/>
            <person name="Adam C."/>
            <person name="Daum C."/>
            <person name="Floudas D."/>
            <person name="Sun H."/>
            <person name="Yadav J.S."/>
            <person name="Pangilinan J."/>
            <person name="Larsson K.H."/>
            <person name="Matsuura K."/>
            <person name="Barry K."/>
            <person name="Labutti K."/>
            <person name="Kuo R."/>
            <person name="Ohm R.A."/>
            <person name="Bhattacharya S.S."/>
            <person name="Shirouzu T."/>
            <person name="Yoshinaga Y."/>
            <person name="Martin F.M."/>
            <person name="Grigoriev I.V."/>
            <person name="Hibbett D.S."/>
        </authorList>
    </citation>
    <scope>NUCLEOTIDE SEQUENCE [LARGE SCALE GENOMIC DNA]</scope>
    <source>
        <strain evidence="2 3">HHB14362 ss-1</strain>
    </source>
</reference>
<dbReference type="EMBL" id="KV425560">
    <property type="protein sequence ID" value="KZT27899.1"/>
    <property type="molecule type" value="Genomic_DNA"/>
</dbReference>
<evidence type="ECO:0000256" key="1">
    <source>
        <dbReference type="SAM" id="MobiDB-lite"/>
    </source>
</evidence>